<feature type="transmembrane region" description="Helical" evidence="1">
    <location>
        <begin position="46"/>
        <end position="65"/>
    </location>
</feature>
<protein>
    <submittedName>
        <fullName evidence="2">Uncharacterized protein</fullName>
    </submittedName>
</protein>
<feature type="transmembrane region" description="Helical" evidence="1">
    <location>
        <begin position="12"/>
        <end position="34"/>
    </location>
</feature>
<dbReference type="AlphaFoldDB" id="A0A2T0X4S9"/>
<gene>
    <name evidence="2" type="ORF">CLV74_10182</name>
</gene>
<keyword evidence="1" id="KW-0472">Membrane</keyword>
<keyword evidence="3" id="KW-1185">Reference proteome</keyword>
<dbReference type="RefSeq" id="WP_211298994.1">
    <property type="nucleotide sequence ID" value="NZ_PVTQ01000001.1"/>
</dbReference>
<keyword evidence="1" id="KW-0812">Transmembrane</keyword>
<organism evidence="2 3">
    <name type="scientific">Donghicola tyrosinivorans</name>
    <dbReference type="NCBI Taxonomy" id="1652492"/>
    <lineage>
        <taxon>Bacteria</taxon>
        <taxon>Pseudomonadati</taxon>
        <taxon>Pseudomonadota</taxon>
        <taxon>Alphaproteobacteria</taxon>
        <taxon>Rhodobacterales</taxon>
        <taxon>Roseobacteraceae</taxon>
        <taxon>Donghicola</taxon>
    </lineage>
</organism>
<accession>A0A2T0X4S9</accession>
<sequence length="309" mass="35432">MATQKFKAETIRILATFITTAVTTYIVARIYIYWDVYHAMAPNEWGDFFAGATGPLAFFWLILGYQQQGEQLRISNEELHATASANADQAYAVERTSKSQERLEQNAEKQRQIMKLDFELRHKQAIQSARATIQIVDVRVHSAKIESSSNPKLGPFSNTETLVDFFIQSLGNTANDVFVELCREYDETGQGNCSLECKENSFRFKNGFRVPILKSDQYAAFGIRIDHLPDGNWFAPIKITHTNKNGKTDQSLFLICADPYGINSHHLRLNNSNEYYKYENYISDVIKGNMKLLNQMNTIEKPIERKKIF</sequence>
<dbReference type="Proteomes" id="UP000238392">
    <property type="component" value="Unassembled WGS sequence"/>
</dbReference>
<reference evidence="2 3" key="1">
    <citation type="submission" date="2018-03" db="EMBL/GenBank/DDBJ databases">
        <title>Genomic Encyclopedia of Archaeal and Bacterial Type Strains, Phase II (KMG-II): from individual species to whole genera.</title>
        <authorList>
            <person name="Goeker M."/>
        </authorList>
    </citation>
    <scope>NUCLEOTIDE SEQUENCE [LARGE SCALE GENOMIC DNA]</scope>
    <source>
        <strain evidence="2 3">DSM 100212</strain>
    </source>
</reference>
<dbReference type="EMBL" id="PVTQ01000001">
    <property type="protein sequence ID" value="PRY93952.1"/>
    <property type="molecule type" value="Genomic_DNA"/>
</dbReference>
<comment type="caution">
    <text evidence="2">The sequence shown here is derived from an EMBL/GenBank/DDBJ whole genome shotgun (WGS) entry which is preliminary data.</text>
</comment>
<evidence type="ECO:0000313" key="2">
    <source>
        <dbReference type="EMBL" id="PRY93952.1"/>
    </source>
</evidence>
<keyword evidence="1" id="KW-1133">Transmembrane helix</keyword>
<name>A0A2T0X4S9_9RHOB</name>
<evidence type="ECO:0000313" key="3">
    <source>
        <dbReference type="Proteomes" id="UP000238392"/>
    </source>
</evidence>
<proteinExistence type="predicted"/>
<evidence type="ECO:0000256" key="1">
    <source>
        <dbReference type="SAM" id="Phobius"/>
    </source>
</evidence>